<name>A0AAI9WMS2_9BURK</name>
<protein>
    <submittedName>
        <fullName evidence="9">Type II asparaginase</fullName>
        <ecNumber evidence="9">3.5.1.1</ecNumber>
    </submittedName>
</protein>
<dbReference type="InterPro" id="IPR027475">
    <property type="entry name" value="Asparaginase/glutaminase_AS2"/>
</dbReference>
<dbReference type="InterPro" id="IPR037152">
    <property type="entry name" value="L-asparaginase_N_sf"/>
</dbReference>
<feature type="binding site" evidence="3">
    <location>
        <begin position="116"/>
        <end position="117"/>
    </location>
    <ligand>
        <name>substrate</name>
    </ligand>
</feature>
<evidence type="ECO:0000256" key="1">
    <source>
        <dbReference type="ARBA" id="ARBA00010518"/>
    </source>
</evidence>
<organism evidence="9 10">
    <name type="scientific">Sutterella seckii</name>
    <dbReference type="NCBI Taxonomy" id="1944635"/>
    <lineage>
        <taxon>Bacteria</taxon>
        <taxon>Pseudomonadati</taxon>
        <taxon>Pseudomonadota</taxon>
        <taxon>Betaproteobacteria</taxon>
        <taxon>Burkholderiales</taxon>
        <taxon>Sutterellaceae</taxon>
        <taxon>Sutterella</taxon>
    </lineage>
</organism>
<feature type="signal peptide" evidence="7">
    <location>
        <begin position="1"/>
        <end position="22"/>
    </location>
</feature>
<sequence length="219" mass="22727">MNFFKKAALSAAILLAAVSASAADLPNVKILATGGTIAGSAASATQTTGYEAGKIAIQTLIDAVPQIKEVADVSGEQIVKISSNNMDTPTLLKLAKRCNELLAQKDVDGIVITHGTDTLEETAYFLNLTVRSDKPVVLVGAMRPATAISADGPMNLLNAVRVAVNKESVGKGVLVAMNDVINNARDVTKTNTTNVATFRAPDLGNIGYIAGGKIMVSFL</sequence>
<dbReference type="NCBIfam" id="TIGR00520">
    <property type="entry name" value="asnASE_II"/>
    <property type="match status" value="1"/>
</dbReference>
<dbReference type="InterPro" id="IPR020827">
    <property type="entry name" value="Asparaginase/glutaminase_AS1"/>
</dbReference>
<evidence type="ECO:0000259" key="8">
    <source>
        <dbReference type="Pfam" id="PF00710"/>
    </source>
</evidence>
<feature type="binding site" evidence="3">
    <location>
        <position position="83"/>
    </location>
    <ligand>
        <name>substrate</name>
    </ligand>
</feature>
<keyword evidence="7" id="KW-0732">Signal</keyword>
<dbReference type="PIRSF" id="PIRSF500176">
    <property type="entry name" value="L_ASNase"/>
    <property type="match status" value="1"/>
</dbReference>
<dbReference type="GO" id="GO:0006528">
    <property type="term" value="P:asparagine metabolic process"/>
    <property type="evidence" value="ECO:0007669"/>
    <property type="project" value="InterPro"/>
</dbReference>
<feature type="active site" description="O-isoaspartyl threonine intermediate" evidence="2">
    <location>
        <position position="36"/>
    </location>
</feature>
<dbReference type="Gene3D" id="3.40.50.1170">
    <property type="entry name" value="L-asparaginase, N-terminal domain"/>
    <property type="match status" value="1"/>
</dbReference>
<dbReference type="EC" id="3.5.1.1" evidence="9"/>
<dbReference type="AlphaFoldDB" id="A0AAI9WMS2"/>
<feature type="active site" evidence="4">
    <location>
        <position position="36"/>
    </location>
</feature>
<dbReference type="SMART" id="SM00870">
    <property type="entry name" value="Asparaginase"/>
    <property type="match status" value="1"/>
</dbReference>
<dbReference type="PROSITE" id="PS00917">
    <property type="entry name" value="ASN_GLN_ASE_2"/>
    <property type="match status" value="1"/>
</dbReference>
<reference evidence="9 10" key="1">
    <citation type="submission" date="2019-10" db="EMBL/GenBank/DDBJ databases">
        <title>Genome diversity of Sutterella seckii.</title>
        <authorList>
            <person name="Chaplin A.V."/>
            <person name="Sokolova S.R."/>
            <person name="Mosin K.A."/>
            <person name="Ivanova E.L."/>
            <person name="Kochetkova T.O."/>
            <person name="Goltsov A.Y."/>
            <person name="Trofimov D.Y."/>
            <person name="Efimov B.A."/>
        </authorList>
    </citation>
    <scope>NUCLEOTIDE SEQUENCE [LARGE SCALE GENOMIC DNA]</scope>
    <source>
        <strain evidence="9 10">ASD3426</strain>
    </source>
</reference>
<keyword evidence="10" id="KW-1185">Reference proteome</keyword>
<evidence type="ECO:0000256" key="3">
    <source>
        <dbReference type="PIRSR" id="PIRSR001220-2"/>
    </source>
</evidence>
<evidence type="ECO:0000256" key="2">
    <source>
        <dbReference type="PIRSR" id="PIRSR001220-1"/>
    </source>
</evidence>
<dbReference type="EMBL" id="WEHW01000036">
    <property type="protein sequence ID" value="KAB7650530.1"/>
    <property type="molecule type" value="Genomic_DNA"/>
</dbReference>
<dbReference type="InterPro" id="IPR027474">
    <property type="entry name" value="L-asparaginase_N"/>
</dbReference>
<evidence type="ECO:0000256" key="4">
    <source>
        <dbReference type="PROSITE-ProRule" id="PRU10099"/>
    </source>
</evidence>
<feature type="active site" evidence="5">
    <location>
        <position position="116"/>
    </location>
</feature>
<dbReference type="CDD" id="cd08964">
    <property type="entry name" value="L-asparaginase_II"/>
    <property type="match status" value="1"/>
</dbReference>
<dbReference type="GO" id="GO:0004067">
    <property type="term" value="F:asparaginase activity"/>
    <property type="evidence" value="ECO:0007669"/>
    <property type="project" value="UniProtKB-UniRule"/>
</dbReference>
<feature type="domain" description="L-asparaginase N-terminal" evidence="8">
    <location>
        <begin position="27"/>
        <end position="216"/>
    </location>
</feature>
<dbReference type="PIRSF" id="PIRSF001220">
    <property type="entry name" value="L-ASNase_gatD"/>
    <property type="match status" value="1"/>
</dbReference>
<comment type="similarity">
    <text evidence="1 6">Belongs to the asparaginase 1 family.</text>
</comment>
<gene>
    <name evidence="9" type="ORF">GBM96_08800</name>
</gene>
<evidence type="ECO:0000256" key="6">
    <source>
        <dbReference type="RuleBase" id="RU004456"/>
    </source>
</evidence>
<dbReference type="InterPro" id="IPR006034">
    <property type="entry name" value="Asparaginase/glutaminase-like"/>
</dbReference>
<dbReference type="PROSITE" id="PS51732">
    <property type="entry name" value="ASN_GLN_ASE_3"/>
    <property type="match status" value="1"/>
</dbReference>
<keyword evidence="9" id="KW-0378">Hydrolase</keyword>
<evidence type="ECO:0000313" key="10">
    <source>
        <dbReference type="Proteomes" id="UP000469462"/>
    </source>
</evidence>
<evidence type="ECO:0000256" key="5">
    <source>
        <dbReference type="PROSITE-ProRule" id="PRU10100"/>
    </source>
</evidence>
<dbReference type="InterPro" id="IPR036152">
    <property type="entry name" value="Asp/glu_Ase-like_sf"/>
</dbReference>
<dbReference type="Proteomes" id="UP000469462">
    <property type="component" value="Unassembled WGS sequence"/>
</dbReference>
<feature type="chain" id="PRO_5042544962" evidence="7">
    <location>
        <begin position="23"/>
        <end position="219"/>
    </location>
</feature>
<accession>A0AAI9WMS2</accession>
<comment type="caution">
    <text evidence="9">The sequence shown here is derived from an EMBL/GenBank/DDBJ whole genome shotgun (WGS) entry which is preliminary data.</text>
</comment>
<dbReference type="SUPFAM" id="SSF53774">
    <property type="entry name" value="Glutaminase/Asparaginase"/>
    <property type="match status" value="1"/>
</dbReference>
<dbReference type="InterPro" id="IPR004550">
    <property type="entry name" value="AsnASE_II"/>
</dbReference>
<dbReference type="PRINTS" id="PR00139">
    <property type="entry name" value="ASNGLNASE"/>
</dbReference>
<dbReference type="FunFam" id="3.40.50.1170:FF:000001">
    <property type="entry name" value="L-asparaginase 2"/>
    <property type="match status" value="1"/>
</dbReference>
<evidence type="ECO:0000256" key="7">
    <source>
        <dbReference type="SAM" id="SignalP"/>
    </source>
</evidence>
<dbReference type="PROSITE" id="PS00144">
    <property type="entry name" value="ASN_GLN_ASE_1"/>
    <property type="match status" value="1"/>
</dbReference>
<proteinExistence type="inferred from homology"/>
<dbReference type="PANTHER" id="PTHR11707:SF28">
    <property type="entry name" value="60 KDA LYSOPHOSPHOLIPASE"/>
    <property type="match status" value="1"/>
</dbReference>
<dbReference type="PANTHER" id="PTHR11707">
    <property type="entry name" value="L-ASPARAGINASE"/>
    <property type="match status" value="1"/>
</dbReference>
<dbReference type="Pfam" id="PF00710">
    <property type="entry name" value="Asparaginase"/>
    <property type="match status" value="1"/>
</dbReference>
<evidence type="ECO:0000313" key="9">
    <source>
        <dbReference type="EMBL" id="KAB7650530.1"/>
    </source>
</evidence>